<proteinExistence type="predicted"/>
<dbReference type="InterPro" id="IPR045170">
    <property type="entry name" value="MTOX"/>
</dbReference>
<dbReference type="RefSeq" id="WP_218007068.1">
    <property type="nucleotide sequence ID" value="NZ_BBYK01000060.1"/>
</dbReference>
<organism evidence="6 7">
    <name type="scientific">Microtetraspora fusca</name>
    <dbReference type="NCBI Taxonomy" id="1997"/>
    <lineage>
        <taxon>Bacteria</taxon>
        <taxon>Bacillati</taxon>
        <taxon>Actinomycetota</taxon>
        <taxon>Actinomycetes</taxon>
        <taxon>Streptosporangiales</taxon>
        <taxon>Streptosporangiaceae</taxon>
        <taxon>Microtetraspora</taxon>
    </lineage>
</organism>
<evidence type="ECO:0000259" key="5">
    <source>
        <dbReference type="Pfam" id="PF01266"/>
    </source>
</evidence>
<feature type="domain" description="FAD dependent oxidoreductase" evidence="5">
    <location>
        <begin position="4"/>
        <end position="346"/>
    </location>
</feature>
<sequence length="386" mass="40776">MLCTVVGAGAWGLSAAAELAARGHQVTLVERYGVGNRLSSSRGPTRLWRLADPDPRKVRLSWRGQDAMRRVERQTAATLHLRLGLLWRDAGSLPRLAATLRDARVPFTEVPAADVGRFFPGLAGDGRDAVFQEDAGVVLAEAFLAAQAERFRAAGGRLLTGEAAVAIDAAARRPAVRLAGGATVTGDALVVAAGPGTPELLPHLGVSVPLRPYLEQVVHYAGHSGGTDRLPGLFDGPVAGRPGVYGMPTPGVGYKVGLDTPLRPLAAGDDDRTPDPARTAELTRRMRAMFPDMTPEVVDEQVCSWTDSPDGHFVIDRVADATVLACGDSGEGFKYAALMGEVLADLAEGRPADDDIRAYSLARLSGVRVDPDRTPSALGQVSDRDL</sequence>
<dbReference type="PANTHER" id="PTHR10961:SF46">
    <property type="entry name" value="PEROXISOMAL SARCOSINE OXIDASE"/>
    <property type="match status" value="1"/>
</dbReference>
<evidence type="ECO:0000256" key="4">
    <source>
        <dbReference type="ARBA" id="ARBA00023002"/>
    </source>
</evidence>
<evidence type="ECO:0000256" key="1">
    <source>
        <dbReference type="ARBA" id="ARBA00001974"/>
    </source>
</evidence>
<name>A0ABW6UY58_MICFU</name>
<dbReference type="Pfam" id="PF01266">
    <property type="entry name" value="DAO"/>
    <property type="match status" value="1"/>
</dbReference>
<dbReference type="EC" id="1.-.-.-" evidence="6"/>
<keyword evidence="7" id="KW-1185">Reference proteome</keyword>
<dbReference type="Gene3D" id="3.50.50.60">
    <property type="entry name" value="FAD/NAD(P)-binding domain"/>
    <property type="match status" value="1"/>
</dbReference>
<comment type="cofactor">
    <cofactor evidence="1">
        <name>FAD</name>
        <dbReference type="ChEBI" id="CHEBI:57692"/>
    </cofactor>
</comment>
<dbReference type="SUPFAM" id="SSF51905">
    <property type="entry name" value="FAD/NAD(P)-binding domain"/>
    <property type="match status" value="1"/>
</dbReference>
<keyword evidence="2" id="KW-0285">Flavoprotein</keyword>
<keyword evidence="4 6" id="KW-0560">Oxidoreductase</keyword>
<dbReference type="PANTHER" id="PTHR10961">
    <property type="entry name" value="PEROXISOMAL SARCOSINE OXIDASE"/>
    <property type="match status" value="1"/>
</dbReference>
<dbReference type="SUPFAM" id="SSF54373">
    <property type="entry name" value="FAD-linked reductases, C-terminal domain"/>
    <property type="match status" value="1"/>
</dbReference>
<dbReference type="Gene3D" id="3.30.9.10">
    <property type="entry name" value="D-Amino Acid Oxidase, subunit A, domain 2"/>
    <property type="match status" value="1"/>
</dbReference>
<dbReference type="InterPro" id="IPR036188">
    <property type="entry name" value="FAD/NAD-bd_sf"/>
</dbReference>
<evidence type="ECO:0000256" key="2">
    <source>
        <dbReference type="ARBA" id="ARBA00022630"/>
    </source>
</evidence>
<dbReference type="EMBL" id="JBIAXI010000002">
    <property type="protein sequence ID" value="MFF4771995.1"/>
    <property type="molecule type" value="Genomic_DNA"/>
</dbReference>
<evidence type="ECO:0000313" key="6">
    <source>
        <dbReference type="EMBL" id="MFF4771995.1"/>
    </source>
</evidence>
<reference evidence="6 7" key="1">
    <citation type="submission" date="2024-10" db="EMBL/GenBank/DDBJ databases">
        <title>The Natural Products Discovery Center: Release of the First 8490 Sequenced Strains for Exploring Actinobacteria Biosynthetic Diversity.</title>
        <authorList>
            <person name="Kalkreuter E."/>
            <person name="Kautsar S.A."/>
            <person name="Yang D."/>
            <person name="Bader C.D."/>
            <person name="Teijaro C.N."/>
            <person name="Fluegel L."/>
            <person name="Davis C.M."/>
            <person name="Simpson J.R."/>
            <person name="Lauterbach L."/>
            <person name="Steele A.D."/>
            <person name="Gui C."/>
            <person name="Meng S."/>
            <person name="Li G."/>
            <person name="Viehrig K."/>
            <person name="Ye F."/>
            <person name="Su P."/>
            <person name="Kiefer A.F."/>
            <person name="Nichols A."/>
            <person name="Cepeda A.J."/>
            <person name="Yan W."/>
            <person name="Fan B."/>
            <person name="Jiang Y."/>
            <person name="Adhikari A."/>
            <person name="Zheng C.-J."/>
            <person name="Schuster L."/>
            <person name="Cowan T.M."/>
            <person name="Smanski M.J."/>
            <person name="Chevrette M.G."/>
            <person name="De Carvalho L.P.S."/>
            <person name="Shen B."/>
        </authorList>
    </citation>
    <scope>NUCLEOTIDE SEQUENCE [LARGE SCALE GENOMIC DNA]</scope>
    <source>
        <strain evidence="6 7">NPDC001281</strain>
    </source>
</reference>
<dbReference type="Proteomes" id="UP001602119">
    <property type="component" value="Unassembled WGS sequence"/>
</dbReference>
<protein>
    <submittedName>
        <fullName evidence="6">NAD(P)/FAD-dependent oxidoreductase</fullName>
        <ecNumber evidence="6">1.-.-.-</ecNumber>
    </submittedName>
</protein>
<dbReference type="GO" id="GO:0016491">
    <property type="term" value="F:oxidoreductase activity"/>
    <property type="evidence" value="ECO:0007669"/>
    <property type="project" value="UniProtKB-KW"/>
</dbReference>
<evidence type="ECO:0000313" key="7">
    <source>
        <dbReference type="Proteomes" id="UP001602119"/>
    </source>
</evidence>
<evidence type="ECO:0000256" key="3">
    <source>
        <dbReference type="ARBA" id="ARBA00022827"/>
    </source>
</evidence>
<gene>
    <name evidence="6" type="ORF">ACFY05_03980</name>
</gene>
<dbReference type="InterPro" id="IPR006076">
    <property type="entry name" value="FAD-dep_OxRdtase"/>
</dbReference>
<keyword evidence="3" id="KW-0274">FAD</keyword>
<accession>A0ABW6UY58</accession>
<comment type="caution">
    <text evidence="6">The sequence shown here is derived from an EMBL/GenBank/DDBJ whole genome shotgun (WGS) entry which is preliminary data.</text>
</comment>